<geneLocation type="plasmid" evidence="2">
    <name>pRGRH0702</name>
</geneLocation>
<name>A0A0H5Q1C3_9ZZZZ</name>
<dbReference type="Pfam" id="PF01446">
    <property type="entry name" value="Rep_1"/>
    <property type="match status" value="1"/>
</dbReference>
<reference evidence="2" key="2">
    <citation type="submission" date="2015-07" db="EMBL/GenBank/DDBJ databases">
        <title>Plasmids, circular viruses and viroids from rat gut.</title>
        <authorList>
            <person name="Jorgensen T.J."/>
            <person name="Hansen M.A."/>
            <person name="Xu Z."/>
            <person name="Tabak M.A."/>
            <person name="Sorensen S.J."/>
            <person name="Hansen L.H."/>
        </authorList>
    </citation>
    <scope>NUCLEOTIDE SEQUENCE</scope>
    <source>
        <plasmid evidence="2">pRGRH0702</plasmid>
    </source>
</reference>
<organism evidence="2">
    <name type="scientific">uncultured prokaryote</name>
    <dbReference type="NCBI Taxonomy" id="198431"/>
    <lineage>
        <taxon>unclassified sequences</taxon>
        <taxon>environmental samples</taxon>
    </lineage>
</organism>
<dbReference type="GO" id="GO:0006260">
    <property type="term" value="P:DNA replication"/>
    <property type="evidence" value="ECO:0007669"/>
    <property type="project" value="UniProtKB-KW"/>
</dbReference>
<reference evidence="2" key="1">
    <citation type="submission" date="2015-06" db="EMBL/GenBank/DDBJ databases">
        <authorList>
            <person name="Joergensen T."/>
        </authorList>
    </citation>
    <scope>NUCLEOTIDE SEQUENCE</scope>
    <source>
        <plasmid evidence="2">pRGRH0702</plasmid>
    </source>
</reference>
<dbReference type="InterPro" id="IPR000989">
    <property type="entry name" value="Rep"/>
</dbReference>
<keyword evidence="2" id="KW-0614">Plasmid</keyword>
<protein>
    <recommendedName>
        <fullName evidence="3">Replication protein</fullName>
    </recommendedName>
</protein>
<proteinExistence type="predicted"/>
<dbReference type="GO" id="GO:0003677">
    <property type="term" value="F:DNA binding"/>
    <property type="evidence" value="ECO:0007669"/>
    <property type="project" value="InterPro"/>
</dbReference>
<evidence type="ECO:0008006" key="3">
    <source>
        <dbReference type="Google" id="ProtNLM"/>
    </source>
</evidence>
<evidence type="ECO:0000313" key="2">
    <source>
        <dbReference type="EMBL" id="CRY95648.1"/>
    </source>
</evidence>
<dbReference type="AlphaFoldDB" id="A0A0H5Q1C3"/>
<dbReference type="EMBL" id="LN853320">
    <property type="protein sequence ID" value="CRY95648.1"/>
    <property type="molecule type" value="Genomic_DNA"/>
</dbReference>
<accession>A0A0H5Q1C3</accession>
<sequence>MSKDTTKSAENKKAALKKARKKYFSYGLAVNLANLSPRPKLFHSYLNTLACAKTLVVDAEGRAHSKYCKNRWCPLCQSIRIAKLIDGYKGQLEQYPELYFVTLTRPTVPAEQLKEQREKMMHAFTRIRMSTYFRKNKFSGLRKAECTIRPDELYHFHYHVLINSKEGAEFMVRRWLELNPDSDPQAQNIEAVDRTNHGTGKGALLEIFKYFTKLIAKLRNDDGTEQRFINYRRLNVIFEFMRGQQVFKPFGSLKPVPEDFEDEELTADINIERANSIWQWVVSDWYDIDTGEALTGYVPAGSMVELLDHPEA</sequence>
<keyword evidence="1" id="KW-0235">DNA replication</keyword>
<evidence type="ECO:0000256" key="1">
    <source>
        <dbReference type="ARBA" id="ARBA00022705"/>
    </source>
</evidence>